<reference evidence="1 2" key="1">
    <citation type="submission" date="2018-11" db="EMBL/GenBank/DDBJ databases">
        <title>Complete genome sequence of Leptospira kmetyi isolate LS 001/16 from soil sample associated with a leptospirosis patient in Kelantan.</title>
        <authorList>
            <person name="Muhammad Yusoff F."/>
            <person name="Muhammad Yusoff S."/>
            <person name="Ahmad M.N."/>
            <person name="Yusof N.Y."/>
            <person name="Aziah I."/>
        </authorList>
    </citation>
    <scope>NUCLEOTIDE SEQUENCE [LARGE SCALE GENOMIC DNA]</scope>
    <source>
        <strain evidence="1 2">LS 001/16</strain>
    </source>
</reference>
<name>A0AAD0UVP0_9LEPT</name>
<dbReference type="EMBL" id="CP033614">
    <property type="protein sequence ID" value="AYV57133.1"/>
    <property type="molecule type" value="Genomic_DNA"/>
</dbReference>
<dbReference type="Proteomes" id="UP000276407">
    <property type="component" value="Chromosome 1"/>
</dbReference>
<evidence type="ECO:0000313" key="2">
    <source>
        <dbReference type="Proteomes" id="UP000276407"/>
    </source>
</evidence>
<accession>A0AAD0UVP0</accession>
<sequence length="62" mass="7426">MIERLIEFFQQWMEIGNRKKNERNDDPIGSNRLEDDSRSFDSLVRIAIVCELIENILFHLAF</sequence>
<dbReference type="AlphaFoldDB" id="A0AAD0UVP0"/>
<protein>
    <submittedName>
        <fullName evidence="1">Uncharacterized protein</fullName>
    </submittedName>
</protein>
<proteinExistence type="predicted"/>
<evidence type="ECO:0000313" key="1">
    <source>
        <dbReference type="EMBL" id="AYV57133.1"/>
    </source>
</evidence>
<gene>
    <name evidence="1" type="ORF">EFP84_17535</name>
</gene>
<dbReference type="KEGG" id="lkm:EFP84_17535"/>
<organism evidence="1 2">
    <name type="scientific">Leptospira kmetyi</name>
    <dbReference type="NCBI Taxonomy" id="408139"/>
    <lineage>
        <taxon>Bacteria</taxon>
        <taxon>Pseudomonadati</taxon>
        <taxon>Spirochaetota</taxon>
        <taxon>Spirochaetia</taxon>
        <taxon>Leptospirales</taxon>
        <taxon>Leptospiraceae</taxon>
        <taxon>Leptospira</taxon>
    </lineage>
</organism>